<keyword evidence="1" id="KW-1133">Transmembrane helix</keyword>
<keyword evidence="4" id="KW-1185">Reference proteome</keyword>
<name>A0ABW4N9E8_9SPHN</name>
<dbReference type="InterPro" id="IPR024230">
    <property type="entry name" value="GspL_cyto_dom"/>
</dbReference>
<accession>A0ABW4N9E8</accession>
<feature type="domain" description="GspL cytoplasmic actin-ATPase-like" evidence="2">
    <location>
        <begin position="40"/>
        <end position="221"/>
    </location>
</feature>
<dbReference type="NCBIfam" id="TIGR01709">
    <property type="entry name" value="typeII_sec_gspL"/>
    <property type="match status" value="1"/>
</dbReference>
<keyword evidence="1" id="KW-0812">Transmembrane</keyword>
<dbReference type="InterPro" id="IPR007812">
    <property type="entry name" value="T2SS_protein-GspL"/>
</dbReference>
<gene>
    <name evidence="3" type="primary">gspL</name>
    <name evidence="3" type="ORF">ACFSC3_03305</name>
</gene>
<evidence type="ECO:0000313" key="4">
    <source>
        <dbReference type="Proteomes" id="UP001597283"/>
    </source>
</evidence>
<dbReference type="CDD" id="cd24017">
    <property type="entry name" value="ASKHA_T2SSL_N"/>
    <property type="match status" value="1"/>
</dbReference>
<evidence type="ECO:0000259" key="2">
    <source>
        <dbReference type="Pfam" id="PF05134"/>
    </source>
</evidence>
<dbReference type="Pfam" id="PF05134">
    <property type="entry name" value="T2SSL"/>
    <property type="match status" value="1"/>
</dbReference>
<reference evidence="4" key="1">
    <citation type="journal article" date="2019" name="Int. J. Syst. Evol. Microbiol.">
        <title>The Global Catalogue of Microorganisms (GCM) 10K type strain sequencing project: providing services to taxonomists for standard genome sequencing and annotation.</title>
        <authorList>
            <consortium name="The Broad Institute Genomics Platform"/>
            <consortium name="The Broad Institute Genome Sequencing Center for Infectious Disease"/>
            <person name="Wu L."/>
            <person name="Ma J."/>
        </authorList>
    </citation>
    <scope>NUCLEOTIDE SEQUENCE [LARGE SCALE GENOMIC DNA]</scope>
    <source>
        <strain evidence="4">Q85</strain>
    </source>
</reference>
<comment type="caution">
    <text evidence="3">The sequence shown here is derived from an EMBL/GenBank/DDBJ whole genome shotgun (WGS) entry which is preliminary data.</text>
</comment>
<proteinExistence type="predicted"/>
<protein>
    <submittedName>
        <fullName evidence="3">Type II secretion system protein GspL</fullName>
    </submittedName>
</protein>
<organism evidence="3 4">
    <name type="scientific">Sphingomonas floccifaciens</name>
    <dbReference type="NCBI Taxonomy" id="1844115"/>
    <lineage>
        <taxon>Bacteria</taxon>
        <taxon>Pseudomonadati</taxon>
        <taxon>Pseudomonadota</taxon>
        <taxon>Alphaproteobacteria</taxon>
        <taxon>Sphingomonadales</taxon>
        <taxon>Sphingomonadaceae</taxon>
        <taxon>Sphingomonas</taxon>
    </lineage>
</organism>
<dbReference type="InterPro" id="IPR043129">
    <property type="entry name" value="ATPase_NBD"/>
</dbReference>
<dbReference type="EMBL" id="JBHUFC010000002">
    <property type="protein sequence ID" value="MFD1786592.1"/>
    <property type="molecule type" value="Genomic_DNA"/>
</dbReference>
<evidence type="ECO:0000256" key="1">
    <source>
        <dbReference type="SAM" id="Phobius"/>
    </source>
</evidence>
<dbReference type="Proteomes" id="UP001597283">
    <property type="component" value="Unassembled WGS sequence"/>
</dbReference>
<sequence>MITTRDTLVTAEAAPRASLDPGGPAGVWSLTGEALVASDGDGPATVLVPSEAVRLIAVDLPLPTRAKRVVALPFAVEELIAEPIDSVHLALGVELSPRRYLVGVVRHDRMAEWVARLAVEGLDHAALVPDALALPVPAAGEWAVELGETRALVRAGDGTGFAIPAPLLRTAWEAAGRPRTIAYGTALPADMSDTADALPLDSLARRLLAPPLDLRQGIYAARRTGLPSFWRRIATVAVFGLLAHVVIAAIDTLALRGIADARAAETRALVASRAPGTSLPQDGLAVAVADLLPSPAAGGGANPFLPAATRLSGALAPLGARLSVRSMRMAGGSLIVDLDSSDPAFAGRVRTALSNGGVTASVVPIDGGVRITSPLA</sequence>
<keyword evidence="1" id="KW-0472">Membrane</keyword>
<feature type="transmembrane region" description="Helical" evidence="1">
    <location>
        <begin position="229"/>
        <end position="250"/>
    </location>
</feature>
<dbReference type="RefSeq" id="WP_380938726.1">
    <property type="nucleotide sequence ID" value="NZ_JBHUFC010000002.1"/>
</dbReference>
<dbReference type="Gene3D" id="3.30.420.380">
    <property type="match status" value="1"/>
</dbReference>
<dbReference type="SUPFAM" id="SSF53067">
    <property type="entry name" value="Actin-like ATPase domain"/>
    <property type="match status" value="1"/>
</dbReference>
<evidence type="ECO:0000313" key="3">
    <source>
        <dbReference type="EMBL" id="MFD1786592.1"/>
    </source>
</evidence>